<sequence length="503" mass="57978">MFDPAYSQLLDTNQELRSELRDEISINKSNEKKLRSLVKELEQCYRTISLQDNTIIAHEKEIEKLKSEISNLRKQLRVLQQDKKFKDDVGSIQDGRIIELENKRVDHLRNQFNDSGNQNLRLQRLLDESRTQAERITQMHTDALNNEMEARREYWQLAQNRQERIGELLRENFVYRLLIQRKDTQIAEHRRNAHRLTVRYNNDTERWRRRHIGCVRQAQNWKGQYRNSQNQVQARDQNILNLQGQILALQNNPPNIQRIGMAGYPPPKFHGTAGEDPADYIRDLRQWCEASPNHDPNAGHQHRIRIDGLFESGLKDYAKDWYDIEIKGRNWELQNISDNTGIANIGAINGLANNNALRAINVNQFRGGALHIRNTVPADNNAIANPIQILGTIPQQPSYQASSGSISSAEIEKLNNKIASLQAQLAQPTQVHSQNNEALEKMYIRAIRLGMPPDAPRDLTSLDNYINDELIRRLGVANTNYAKLSKQINAVKKLHKSGLVESI</sequence>
<dbReference type="EMBL" id="CAJVPL010001636">
    <property type="protein sequence ID" value="CAG8580789.1"/>
    <property type="molecule type" value="Genomic_DNA"/>
</dbReference>
<gene>
    <name evidence="2" type="ORF">AGERDE_LOCUS8110</name>
</gene>
<protein>
    <submittedName>
        <fullName evidence="2">9224_t:CDS:1</fullName>
    </submittedName>
</protein>
<feature type="coiled-coil region" evidence="1">
    <location>
        <begin position="48"/>
        <end position="82"/>
    </location>
</feature>
<dbReference type="OrthoDB" id="2438342at2759"/>
<evidence type="ECO:0000313" key="2">
    <source>
        <dbReference type="EMBL" id="CAG8580789.1"/>
    </source>
</evidence>
<evidence type="ECO:0000256" key="1">
    <source>
        <dbReference type="SAM" id="Coils"/>
    </source>
</evidence>
<dbReference type="Proteomes" id="UP000789831">
    <property type="component" value="Unassembled WGS sequence"/>
</dbReference>
<name>A0A9N9BY43_9GLOM</name>
<keyword evidence="3" id="KW-1185">Reference proteome</keyword>
<evidence type="ECO:0000313" key="3">
    <source>
        <dbReference type="Proteomes" id="UP000789831"/>
    </source>
</evidence>
<accession>A0A9N9BY43</accession>
<keyword evidence="1" id="KW-0175">Coiled coil</keyword>
<proteinExistence type="predicted"/>
<dbReference type="AlphaFoldDB" id="A0A9N9BY43"/>
<reference evidence="2" key="1">
    <citation type="submission" date="2021-06" db="EMBL/GenBank/DDBJ databases">
        <authorList>
            <person name="Kallberg Y."/>
            <person name="Tangrot J."/>
            <person name="Rosling A."/>
        </authorList>
    </citation>
    <scope>NUCLEOTIDE SEQUENCE</scope>
    <source>
        <strain evidence="2">MT106</strain>
    </source>
</reference>
<comment type="caution">
    <text evidence="2">The sequence shown here is derived from an EMBL/GenBank/DDBJ whole genome shotgun (WGS) entry which is preliminary data.</text>
</comment>
<organism evidence="2 3">
    <name type="scientific">Ambispora gerdemannii</name>
    <dbReference type="NCBI Taxonomy" id="144530"/>
    <lineage>
        <taxon>Eukaryota</taxon>
        <taxon>Fungi</taxon>
        <taxon>Fungi incertae sedis</taxon>
        <taxon>Mucoromycota</taxon>
        <taxon>Glomeromycotina</taxon>
        <taxon>Glomeromycetes</taxon>
        <taxon>Archaeosporales</taxon>
        <taxon>Ambisporaceae</taxon>
        <taxon>Ambispora</taxon>
    </lineage>
</organism>